<sequence length="306" mass="35074">MAVYFSIFLVIVTAITGIIWLADKFYLAPQRQLKLAATQAQCEGELSDDVVDKILDAPYFIDTPVQIFPVIAFVLILRSFIYEPFQIPSGSMMPTLLDGDFILVNKFNYGLRDPVLRNKFIEVGLPERGDVVVFKYPQNPQIDYIKRVVGLPGDRVIYKNKILYIKPACLPSDEKCPDFEQVEQTFKNKTDYNDQGMPLTRYTSTMGEKTHDLLVNEQILPRIQHYFKQGGTQANEFAVPQGHYFVMGDNRDNSLDGRFWGFVPEENLVGEAVAIWMSFDFDREPDSFLPRWIPTSVRFSRIGGIE</sequence>
<accession>A0A222G9M2</accession>
<evidence type="ECO:0000259" key="10">
    <source>
        <dbReference type="Pfam" id="PF10502"/>
    </source>
</evidence>
<dbReference type="SUPFAM" id="SSF51306">
    <property type="entry name" value="LexA/Signal peptidase"/>
    <property type="match status" value="1"/>
</dbReference>
<dbReference type="GO" id="GO:0016020">
    <property type="term" value="C:membrane"/>
    <property type="evidence" value="ECO:0007669"/>
    <property type="project" value="UniProtKB-SubCell"/>
</dbReference>
<dbReference type="EC" id="3.4.21.89" evidence="3 8"/>
<dbReference type="InterPro" id="IPR019757">
    <property type="entry name" value="Pept_S26A_signal_pept_1_Lys-AS"/>
</dbReference>
<dbReference type="PROSITE" id="PS00761">
    <property type="entry name" value="SPASE_I_3"/>
    <property type="match status" value="1"/>
</dbReference>
<feature type="active site" evidence="7">
    <location>
        <position position="146"/>
    </location>
</feature>
<organism evidence="11 12">
    <name type="scientific">Cognaticolwellia beringensis</name>
    <dbReference type="NCBI Taxonomy" id="1967665"/>
    <lineage>
        <taxon>Bacteria</taxon>
        <taxon>Pseudomonadati</taxon>
        <taxon>Pseudomonadota</taxon>
        <taxon>Gammaproteobacteria</taxon>
        <taxon>Alteromonadales</taxon>
        <taxon>Colwelliaceae</taxon>
        <taxon>Cognaticolwellia</taxon>
    </lineage>
</organism>
<keyword evidence="6 8" id="KW-0378">Hydrolase</keyword>
<dbReference type="EMBL" id="CP020465">
    <property type="protein sequence ID" value="ASP48422.1"/>
    <property type="molecule type" value="Genomic_DNA"/>
</dbReference>
<evidence type="ECO:0000256" key="3">
    <source>
        <dbReference type="ARBA" id="ARBA00013208"/>
    </source>
</evidence>
<dbReference type="GO" id="GO:0009003">
    <property type="term" value="F:signal peptidase activity"/>
    <property type="evidence" value="ECO:0007669"/>
    <property type="project" value="UniProtKB-EC"/>
</dbReference>
<dbReference type="InterPro" id="IPR019758">
    <property type="entry name" value="Pept_S26A_signal_pept_1_CS"/>
</dbReference>
<keyword evidence="8" id="KW-0812">Transmembrane</keyword>
<dbReference type="PROSITE" id="PS00501">
    <property type="entry name" value="SPASE_I_1"/>
    <property type="match status" value="1"/>
</dbReference>
<dbReference type="PANTHER" id="PTHR43390">
    <property type="entry name" value="SIGNAL PEPTIDASE I"/>
    <property type="match status" value="1"/>
</dbReference>
<dbReference type="Pfam" id="PF10502">
    <property type="entry name" value="Peptidase_S26"/>
    <property type="match status" value="1"/>
</dbReference>
<dbReference type="PANTHER" id="PTHR43390:SF1">
    <property type="entry name" value="CHLOROPLAST PROCESSING PEPTIDASE"/>
    <property type="match status" value="1"/>
</dbReference>
<dbReference type="KEGG" id="cber:B5D82_11970"/>
<dbReference type="InterPro" id="IPR036286">
    <property type="entry name" value="LexA/Signal_pep-like_sf"/>
</dbReference>
<evidence type="ECO:0000313" key="11">
    <source>
        <dbReference type="EMBL" id="ASP48422.1"/>
    </source>
</evidence>
<dbReference type="Gene3D" id="2.10.109.10">
    <property type="entry name" value="Umud Fragment, subunit A"/>
    <property type="match status" value="1"/>
</dbReference>
<dbReference type="Proteomes" id="UP000202259">
    <property type="component" value="Chromosome"/>
</dbReference>
<keyword evidence="5 8" id="KW-0645">Protease</keyword>
<comment type="subcellular location">
    <subcellularLocation>
        <location evidence="9">Membrane</location>
        <topology evidence="9">Multi-pass membrane protein</topology>
    </subcellularLocation>
</comment>
<feature type="domain" description="Peptidase S26" evidence="10">
    <location>
        <begin position="65"/>
        <end position="276"/>
    </location>
</feature>
<dbReference type="InterPro" id="IPR000223">
    <property type="entry name" value="Pept_S26A_signal_pept_1"/>
</dbReference>
<keyword evidence="12" id="KW-1185">Reference proteome</keyword>
<dbReference type="PROSITE" id="PS00760">
    <property type="entry name" value="SPASE_I_2"/>
    <property type="match status" value="1"/>
</dbReference>
<protein>
    <recommendedName>
        <fullName evidence="4 8">Signal peptidase I</fullName>
        <ecNumber evidence="3 8">3.4.21.89</ecNumber>
    </recommendedName>
</protein>
<evidence type="ECO:0000256" key="8">
    <source>
        <dbReference type="RuleBase" id="RU003993"/>
    </source>
</evidence>
<dbReference type="InterPro" id="IPR019756">
    <property type="entry name" value="Pept_S26A_signal_pept_1_Ser-AS"/>
</dbReference>
<evidence type="ECO:0000256" key="5">
    <source>
        <dbReference type="ARBA" id="ARBA00022670"/>
    </source>
</evidence>
<evidence type="ECO:0000256" key="4">
    <source>
        <dbReference type="ARBA" id="ARBA00019232"/>
    </source>
</evidence>
<evidence type="ECO:0000313" key="12">
    <source>
        <dbReference type="Proteomes" id="UP000202259"/>
    </source>
</evidence>
<dbReference type="InterPro" id="IPR019533">
    <property type="entry name" value="Peptidase_S26"/>
</dbReference>
<feature type="transmembrane region" description="Helical" evidence="8">
    <location>
        <begin position="6"/>
        <end position="27"/>
    </location>
</feature>
<proteinExistence type="inferred from homology"/>
<comment type="similarity">
    <text evidence="2 9">Belongs to the peptidase S26 family.</text>
</comment>
<comment type="catalytic activity">
    <reaction evidence="1 8">
        <text>Cleavage of hydrophobic, N-terminal signal or leader sequences from secreted and periplasmic proteins.</text>
        <dbReference type="EC" id="3.4.21.89"/>
    </reaction>
</comment>
<dbReference type="CDD" id="cd06530">
    <property type="entry name" value="S26_SPase_I"/>
    <property type="match status" value="1"/>
</dbReference>
<dbReference type="GO" id="GO:0004252">
    <property type="term" value="F:serine-type endopeptidase activity"/>
    <property type="evidence" value="ECO:0007669"/>
    <property type="project" value="InterPro"/>
</dbReference>
<dbReference type="RefSeq" id="WP_081151807.1">
    <property type="nucleotide sequence ID" value="NZ_CP020465.1"/>
</dbReference>
<evidence type="ECO:0000256" key="1">
    <source>
        <dbReference type="ARBA" id="ARBA00000677"/>
    </source>
</evidence>
<dbReference type="AlphaFoldDB" id="A0A222G9M2"/>
<evidence type="ECO:0000256" key="7">
    <source>
        <dbReference type="PIRSR" id="PIRSR600223-1"/>
    </source>
</evidence>
<evidence type="ECO:0000256" key="6">
    <source>
        <dbReference type="ARBA" id="ARBA00022801"/>
    </source>
</evidence>
<evidence type="ECO:0000256" key="9">
    <source>
        <dbReference type="RuleBase" id="RU362042"/>
    </source>
</evidence>
<comment type="caution">
    <text evidence="9">Lacks conserved residue(s) required for the propagation of feature annotation.</text>
</comment>
<name>A0A222G9M2_9GAMM</name>
<dbReference type="OrthoDB" id="9815782at2"/>
<keyword evidence="8" id="KW-0472">Membrane</keyword>
<reference evidence="11 12" key="1">
    <citation type="submission" date="2017-08" db="EMBL/GenBank/DDBJ databases">
        <title>Complete genome of Colwellia sp. NB097-1, a psychrophile bacterium ioslated from Bering Sea.</title>
        <authorList>
            <person name="Chen X."/>
        </authorList>
    </citation>
    <scope>NUCLEOTIDE SEQUENCE [LARGE SCALE GENOMIC DNA]</scope>
    <source>
        <strain evidence="11 12">NB097-1</strain>
    </source>
</reference>
<dbReference type="GO" id="GO:0006465">
    <property type="term" value="P:signal peptide processing"/>
    <property type="evidence" value="ECO:0007669"/>
    <property type="project" value="InterPro"/>
</dbReference>
<feature type="active site" evidence="7">
    <location>
        <position position="91"/>
    </location>
</feature>
<keyword evidence="8" id="KW-1133">Transmembrane helix</keyword>
<gene>
    <name evidence="11" type="primary">lepB</name>
    <name evidence="11" type="ORF">B5D82_11970</name>
</gene>
<evidence type="ECO:0000256" key="2">
    <source>
        <dbReference type="ARBA" id="ARBA00009370"/>
    </source>
</evidence>
<dbReference type="PRINTS" id="PR00727">
    <property type="entry name" value="LEADERPTASE"/>
</dbReference>
<dbReference type="NCBIfam" id="TIGR02227">
    <property type="entry name" value="sigpep_I_bact"/>
    <property type="match status" value="1"/>
</dbReference>